<comment type="caution">
    <text evidence="1">The sequence shown here is derived from an EMBL/GenBank/DDBJ whole genome shotgun (WGS) entry which is preliminary data.</text>
</comment>
<evidence type="ECO:0000313" key="2">
    <source>
        <dbReference type="Proteomes" id="UP000253345"/>
    </source>
</evidence>
<dbReference type="EMBL" id="QPJL01000033">
    <property type="protein sequence ID" value="RCW78675.1"/>
    <property type="molecule type" value="Genomic_DNA"/>
</dbReference>
<dbReference type="RefSeq" id="WP_114350753.1">
    <property type="nucleotide sequence ID" value="NZ_QPJL01000033.1"/>
</dbReference>
<accession>A0A368YEV0</accession>
<reference evidence="1 2" key="1">
    <citation type="submission" date="2018-07" db="EMBL/GenBank/DDBJ databases">
        <title>Genomic Encyclopedia of Type Strains, Phase III (KMG-III): the genomes of soil and plant-associated and newly described type strains.</title>
        <authorList>
            <person name="Whitman W."/>
        </authorList>
    </citation>
    <scope>NUCLEOTIDE SEQUENCE [LARGE SCALE GENOMIC DNA]</scope>
    <source>
        <strain evidence="1 2">CECT 8525</strain>
    </source>
</reference>
<name>A0A368YEV0_9RHOB</name>
<gene>
    <name evidence="1" type="ORF">DFP89_13317</name>
</gene>
<keyword evidence="2" id="KW-1185">Reference proteome</keyword>
<proteinExistence type="predicted"/>
<evidence type="ECO:0000313" key="1">
    <source>
        <dbReference type="EMBL" id="RCW78675.1"/>
    </source>
</evidence>
<dbReference type="Proteomes" id="UP000253345">
    <property type="component" value="Unassembled WGS sequence"/>
</dbReference>
<dbReference type="OrthoDB" id="7363897at2"/>
<protein>
    <recommendedName>
        <fullName evidence="3">Secreted protein</fullName>
    </recommendedName>
</protein>
<organism evidence="1 2">
    <name type="scientific">Paracoccus lutimaris</name>
    <dbReference type="NCBI Taxonomy" id="1490030"/>
    <lineage>
        <taxon>Bacteria</taxon>
        <taxon>Pseudomonadati</taxon>
        <taxon>Pseudomonadota</taxon>
        <taxon>Alphaproteobacteria</taxon>
        <taxon>Rhodobacterales</taxon>
        <taxon>Paracoccaceae</taxon>
        <taxon>Paracoccus</taxon>
    </lineage>
</organism>
<evidence type="ECO:0008006" key="3">
    <source>
        <dbReference type="Google" id="ProtNLM"/>
    </source>
</evidence>
<dbReference type="AlphaFoldDB" id="A0A368YEV0"/>
<sequence length="69" mass="7874">MFIQLVILACLADGATCRDFPLLYDAREVSLLTCMTAAQPEIARWQSGHPQWQPRKWRCEAVDPAQRSL</sequence>